<keyword evidence="7" id="KW-0238">DNA-binding</keyword>
<evidence type="ECO:0000256" key="4">
    <source>
        <dbReference type="ARBA" id="ARBA00022801"/>
    </source>
</evidence>
<dbReference type="PROSITE" id="PS51194">
    <property type="entry name" value="HELICASE_CTER"/>
    <property type="match status" value="1"/>
</dbReference>
<feature type="coiled-coil region" evidence="9">
    <location>
        <begin position="916"/>
        <end position="943"/>
    </location>
</feature>
<dbReference type="EMBL" id="NMPR01000092">
    <property type="protein sequence ID" value="KAA8630875.1"/>
    <property type="molecule type" value="Genomic_DNA"/>
</dbReference>
<evidence type="ECO:0000256" key="5">
    <source>
        <dbReference type="ARBA" id="ARBA00022806"/>
    </source>
</evidence>
<feature type="region of interest" description="Disordered" evidence="10">
    <location>
        <begin position="1314"/>
        <end position="1340"/>
    </location>
</feature>
<dbReference type="InterPro" id="IPR014001">
    <property type="entry name" value="Helicase_ATP-bd"/>
</dbReference>
<evidence type="ECO:0000256" key="9">
    <source>
        <dbReference type="SAM" id="Coils"/>
    </source>
</evidence>
<dbReference type="SUPFAM" id="SSF52540">
    <property type="entry name" value="P-loop containing nucleoside triphosphate hydrolases"/>
    <property type="match status" value="2"/>
</dbReference>
<feature type="region of interest" description="Disordered" evidence="10">
    <location>
        <begin position="192"/>
        <end position="215"/>
    </location>
</feature>
<evidence type="ECO:0000259" key="12">
    <source>
        <dbReference type="PROSITE" id="PS51194"/>
    </source>
</evidence>
<keyword evidence="4" id="KW-0378">Hydrolase</keyword>
<feature type="compositionally biased region" description="Basic and acidic residues" evidence="10">
    <location>
        <begin position="623"/>
        <end position="633"/>
    </location>
</feature>
<dbReference type="InterPro" id="IPR027417">
    <property type="entry name" value="P-loop_NTPase"/>
</dbReference>
<gene>
    <name evidence="13" type="ORF">SMACR_05363</name>
</gene>
<evidence type="ECO:0000256" key="6">
    <source>
        <dbReference type="ARBA" id="ARBA00022840"/>
    </source>
</evidence>
<keyword evidence="5" id="KW-0347">Helicase</keyword>
<dbReference type="GO" id="GO:0016887">
    <property type="term" value="F:ATP hydrolysis activity"/>
    <property type="evidence" value="ECO:0007669"/>
    <property type="project" value="InterPro"/>
</dbReference>
<evidence type="ECO:0000313" key="13">
    <source>
        <dbReference type="EMBL" id="KAA8630875.1"/>
    </source>
</evidence>
<feature type="compositionally biased region" description="Low complexity" evidence="10">
    <location>
        <begin position="1894"/>
        <end position="1914"/>
    </location>
</feature>
<dbReference type="SMART" id="SM00487">
    <property type="entry name" value="DEXDc"/>
    <property type="match status" value="1"/>
</dbReference>
<comment type="subcellular location">
    <subcellularLocation>
        <location evidence="1">Nucleus</location>
    </subcellularLocation>
</comment>
<dbReference type="GO" id="GO:0004386">
    <property type="term" value="F:helicase activity"/>
    <property type="evidence" value="ECO:0007669"/>
    <property type="project" value="UniProtKB-KW"/>
</dbReference>
<evidence type="ECO:0000256" key="2">
    <source>
        <dbReference type="ARBA" id="ARBA00007025"/>
    </source>
</evidence>
<keyword evidence="3" id="KW-0547">Nucleotide-binding</keyword>
<evidence type="ECO:0000259" key="11">
    <source>
        <dbReference type="PROSITE" id="PS51192"/>
    </source>
</evidence>
<feature type="domain" description="Helicase ATP-binding" evidence="11">
    <location>
        <begin position="990"/>
        <end position="1187"/>
    </location>
</feature>
<dbReference type="PROSITE" id="PS51192">
    <property type="entry name" value="HELICASE_ATP_BIND_1"/>
    <property type="match status" value="1"/>
</dbReference>
<dbReference type="InterPro" id="IPR056026">
    <property type="entry name" value="DUF7607"/>
</dbReference>
<dbReference type="Pfam" id="PF00271">
    <property type="entry name" value="Helicase_C"/>
    <property type="match status" value="1"/>
</dbReference>
<dbReference type="InterPro" id="IPR044574">
    <property type="entry name" value="ARIP4-like"/>
</dbReference>
<dbReference type="Pfam" id="PF00176">
    <property type="entry name" value="SNF2-rel_dom"/>
    <property type="match status" value="1"/>
</dbReference>
<keyword evidence="9" id="KW-0175">Coiled coil</keyword>
<feature type="region of interest" description="Disordered" evidence="10">
    <location>
        <begin position="433"/>
        <end position="470"/>
    </location>
</feature>
<sequence length="1955" mass="219861">MAELNDNEPFDWDVDRVVKELCTPDRTWDAPAPHKLPDPERLAFQLRDLGIDGETLLTYADEYSWPTFWETLGIKKLAHHLSIGKAIKHFRERSAKYYRQKRESDLPRCPPSATPAIKPDPLNRSEPTPPPIDRSIPEPSPAAIDGHVFEPNPVEVDGAVTEASPATTGNAVTEETPAEVDRTAAEVSPAVLNDATPEPPAGLVSDPVSETAPIGTDPPAVAPTPMEGVISQHVAPIEQAQDVQMSGIPDQPPESPEKRVLDSGARQDSDEPSRDPERPLKRRRIAPTIVSAAVPAQARTFIPTEGDMFYDPLLDIPSSQTGESFRSVTLPTSTFPSDANFDRFLDAEDSKFSYLGSLALRSEDITGLPYNSEFDDDDEDGDDRKVSEEFNWVRTAAVPPARALQVARVMRKFFRKRSPSVNEEEEVLLDFGEDDDGMSVDSETYREYEEEEKERAARESSKKSHKLGKDEVKNAVQGAIERLEVSWEKVKKPKLERRAWKIWQDARRNRTREIHITFAKNQLRSLEVRLRKIKEELLGQKWFKEDKFKVNAAGFLEESVYDRKYQTWLIELLKNPHEPPKPSTLPRLKPEPKKKRETLASDEELLTSDSEGEDQFIEDDISPVDHMDIDPKDTNPSTRPSTPDPLTNPTTEERQTNQAPEEEADTPAQLPAVNDEAEVVSKVEPTTPQRLIHTIPAEPIEILSSPADVDQLANLPPLADVDTIGKLGTEFWAKHRDGERLVLAALWSWSPLRQSKIFDAIQDRGDKEIWKEHIQPLIDRAATGISRIDVDPDSISLILALLFLTYSDFSEGRLKIKSTTLRCVTCQKLNREFSRFEEFFNFLQNCVRYFRGEPKSPIPMEMTSSEPPEANQDISMDIASDSESLASDLEELTSQPLAFAKKGRRTKHDEKAKKLRVDSKALLKQMEERRKLLRAKLAETGSLPSDKSRLIINETKESDDLPFIYINQDIGKKIKDHQIDGVRFMWDQIVVESNSRQGCLLAHTMGLGKTMQVITLLVAIAEASQSDDPRMVAQIPKDLQNGRALILCPSGLVENWADEVDMWAPGGILGEIFTIVRDERDTRTQEVKTRERILTVKQWTRSRGLLIIGYEMFRTLVSKNEDNVAELLHCSPSIVICDEAHRFKNKTSKLYAAVQNFQTMSRIATTGSPLTKNVMDYYSMINWVAPNYLSDVGEFNQKYAEPISLGLHADCSASEKKLSRERLQILKAIVAPKVNRRDIQVLVDELPQKREFILTIQMTKVQRDAYKEYLETAERNKGNDLYRTACVWEFIAALKLLLAHPKIFKSKVQERLNTNQAPAKRKKRIINDEDPDNNESDEPLDLSRDMLRSVLAKVSIRGIDDIVHSTKVIVLLQIIKECKRIGDKVLVFSQSIPTLDFLEDLFKRPGMKILHKRLDGSTPVGKRQAAIKDFNTDNSLDVYLISTKAGGVGLNIPGANRVVLFDFGFTPAEEQQAVGRAYRIGQKKDVFVYHLKVGGTYETAIHNVAVFKRQLAERVVDKKKPIPSSTRVREYFIAPPENLPQKDLSTVKGLDPDVLDNILASAECSNVIREIHSTETFEREEVYEFTPEEHQELNKQIELEELRINNPEEYKRRMFPSPETSLPALRPHLGTPILAGVPLHLRDNRNPTTSIPPSTANNIPASTQAGTSISGIAPTVAASPALVSSPSPANGQAAALGPILGINTHYKVAAEPPRKPDTLKAPEIIPKPRRPEDTTPKLLEALDEVHRELRDEGYDTSIHPQDLVMQLNSECDRQDMAPGTLPRMDKLRSLCRSVTESSRFGEALLTGYLTPNEVVAMSMAQMKAKIAEYQALTDDLFKREIWAHQRASHPPEPPADVTIKTDPPKTRPPIAQPETIDRLPSRPRPIAQPKAIGRTATRSSTSASAQASPSQTSTEDIERRKKKKDKKDRKENKKKKRRSLQPGGTADMPLVIDDD</sequence>
<feature type="compositionally biased region" description="Acidic residues" evidence="10">
    <location>
        <begin position="1328"/>
        <end position="1340"/>
    </location>
</feature>
<dbReference type="GO" id="GO:0005634">
    <property type="term" value="C:nucleus"/>
    <property type="evidence" value="ECO:0007669"/>
    <property type="project" value="UniProtKB-SubCell"/>
</dbReference>
<evidence type="ECO:0000313" key="14">
    <source>
        <dbReference type="Proteomes" id="UP000433876"/>
    </source>
</evidence>
<feature type="compositionally biased region" description="Basic and acidic residues" evidence="10">
    <location>
        <begin position="255"/>
        <end position="279"/>
    </location>
</feature>
<dbReference type="Pfam" id="PF24580">
    <property type="entry name" value="DUF7607"/>
    <property type="match status" value="1"/>
</dbReference>
<feature type="compositionally biased region" description="Acidic residues" evidence="10">
    <location>
        <begin position="600"/>
        <end position="622"/>
    </location>
</feature>
<dbReference type="InterPro" id="IPR001650">
    <property type="entry name" value="Helicase_C-like"/>
</dbReference>
<feature type="region of interest" description="Disordered" evidence="10">
    <location>
        <begin position="243"/>
        <end position="286"/>
    </location>
</feature>
<dbReference type="PANTHER" id="PTHR45797">
    <property type="entry name" value="RAD54-LIKE"/>
    <property type="match status" value="1"/>
</dbReference>
<protein>
    <submittedName>
        <fullName evidence="13">Uncharacterized protein</fullName>
    </submittedName>
</protein>
<evidence type="ECO:0000256" key="3">
    <source>
        <dbReference type="ARBA" id="ARBA00022741"/>
    </source>
</evidence>
<dbReference type="GO" id="GO:0005524">
    <property type="term" value="F:ATP binding"/>
    <property type="evidence" value="ECO:0007669"/>
    <property type="project" value="UniProtKB-KW"/>
</dbReference>
<feature type="compositionally biased region" description="Basic residues" evidence="10">
    <location>
        <begin position="1920"/>
        <end position="1939"/>
    </location>
</feature>
<evidence type="ECO:0000256" key="1">
    <source>
        <dbReference type="ARBA" id="ARBA00004123"/>
    </source>
</evidence>
<dbReference type="CDD" id="cd18793">
    <property type="entry name" value="SF2_C_SNF"/>
    <property type="match status" value="1"/>
</dbReference>
<evidence type="ECO:0000256" key="8">
    <source>
        <dbReference type="ARBA" id="ARBA00023242"/>
    </source>
</evidence>
<dbReference type="InterPro" id="IPR049730">
    <property type="entry name" value="SNF2/RAD54-like_C"/>
</dbReference>
<proteinExistence type="inferred from homology"/>
<dbReference type="SMART" id="SM00490">
    <property type="entry name" value="HELICc"/>
    <property type="match status" value="1"/>
</dbReference>
<name>A0A8S8ZRE6_SORMA</name>
<feature type="compositionally biased region" description="Polar residues" evidence="10">
    <location>
        <begin position="634"/>
        <end position="650"/>
    </location>
</feature>
<feature type="domain" description="Helicase C-terminal" evidence="12">
    <location>
        <begin position="1370"/>
        <end position="1522"/>
    </location>
</feature>
<feature type="compositionally biased region" description="Basic and acidic residues" evidence="10">
    <location>
        <begin position="443"/>
        <end position="470"/>
    </location>
</feature>
<comment type="similarity">
    <text evidence="2">Belongs to the SNF2/RAD54 helicase family.</text>
</comment>
<evidence type="ECO:0000256" key="7">
    <source>
        <dbReference type="ARBA" id="ARBA00023125"/>
    </source>
</evidence>
<comment type="caution">
    <text evidence="13">The sequence shown here is derived from an EMBL/GenBank/DDBJ whole genome shotgun (WGS) entry which is preliminary data.</text>
</comment>
<dbReference type="VEuPathDB" id="FungiDB:SMAC_05363"/>
<dbReference type="Gene3D" id="3.40.50.300">
    <property type="entry name" value="P-loop containing nucleotide triphosphate hydrolases"/>
    <property type="match status" value="1"/>
</dbReference>
<reference evidence="13 14" key="1">
    <citation type="submission" date="2017-07" db="EMBL/GenBank/DDBJ databases">
        <title>Genome sequence of the Sordaria macrospora wild type strain R19027.</title>
        <authorList>
            <person name="Nowrousian M."/>
            <person name="Teichert I."/>
            <person name="Kueck U."/>
        </authorList>
    </citation>
    <scope>NUCLEOTIDE SEQUENCE [LARGE SCALE GENOMIC DNA]</scope>
    <source>
        <strain evidence="13 14">R19027</strain>
        <tissue evidence="13">Mycelium</tissue>
    </source>
</reference>
<keyword evidence="6" id="KW-0067">ATP-binding</keyword>
<evidence type="ECO:0000256" key="10">
    <source>
        <dbReference type="SAM" id="MobiDB-lite"/>
    </source>
</evidence>
<dbReference type="PANTHER" id="PTHR45797:SF1">
    <property type="entry name" value="HELICASE ARIP4"/>
    <property type="match status" value="1"/>
</dbReference>
<organism evidence="13 14">
    <name type="scientific">Sordaria macrospora</name>
    <dbReference type="NCBI Taxonomy" id="5147"/>
    <lineage>
        <taxon>Eukaryota</taxon>
        <taxon>Fungi</taxon>
        <taxon>Dikarya</taxon>
        <taxon>Ascomycota</taxon>
        <taxon>Pezizomycotina</taxon>
        <taxon>Sordariomycetes</taxon>
        <taxon>Sordariomycetidae</taxon>
        <taxon>Sordariales</taxon>
        <taxon>Sordariaceae</taxon>
        <taxon>Sordaria</taxon>
    </lineage>
</organism>
<dbReference type="InterPro" id="IPR038718">
    <property type="entry name" value="SNF2-like_sf"/>
</dbReference>
<feature type="region of interest" description="Disordered" evidence="10">
    <location>
        <begin position="1845"/>
        <end position="1955"/>
    </location>
</feature>
<feature type="region of interest" description="Disordered" evidence="10">
    <location>
        <begin position="1712"/>
        <end position="1734"/>
    </location>
</feature>
<dbReference type="InterPro" id="IPR000330">
    <property type="entry name" value="SNF2_N"/>
</dbReference>
<dbReference type="Gene3D" id="3.40.50.10810">
    <property type="entry name" value="Tandem AAA-ATPase domain"/>
    <property type="match status" value="1"/>
</dbReference>
<keyword evidence="8" id="KW-0539">Nucleus</keyword>
<dbReference type="Proteomes" id="UP000433876">
    <property type="component" value="Unassembled WGS sequence"/>
</dbReference>
<feature type="region of interest" description="Disordered" evidence="10">
    <location>
        <begin position="100"/>
        <end position="150"/>
    </location>
</feature>
<accession>A0A8S8ZRE6</accession>
<feature type="region of interest" description="Disordered" evidence="10">
    <location>
        <begin position="575"/>
        <end position="685"/>
    </location>
</feature>
<dbReference type="GO" id="GO:0003677">
    <property type="term" value="F:DNA binding"/>
    <property type="evidence" value="ECO:0007669"/>
    <property type="project" value="UniProtKB-KW"/>
</dbReference>